<dbReference type="Gene3D" id="3.40.50.720">
    <property type="entry name" value="NAD(P)-binding Rossmann-like Domain"/>
    <property type="match status" value="1"/>
</dbReference>
<dbReference type="PANTHER" id="PTHR11092">
    <property type="entry name" value="SUGAR NUCLEOTIDE EPIMERASE RELATED"/>
    <property type="match status" value="1"/>
</dbReference>
<comment type="subcellular location">
    <subcellularLocation>
        <location evidence="1">Membrane</location>
    </subcellularLocation>
</comment>
<feature type="domain" description="G-protein coupled receptors family 1 profile" evidence="6">
    <location>
        <begin position="1"/>
        <end position="190"/>
    </location>
</feature>
<dbReference type="InterPro" id="IPR001509">
    <property type="entry name" value="Epimerase_deHydtase"/>
</dbReference>
<evidence type="ECO:0000256" key="3">
    <source>
        <dbReference type="ARBA" id="ARBA00022989"/>
    </source>
</evidence>
<keyword evidence="2 5" id="KW-0812">Transmembrane</keyword>
<dbReference type="SUPFAM" id="SSF81321">
    <property type="entry name" value="Family A G protein-coupled receptor-like"/>
    <property type="match status" value="1"/>
</dbReference>
<dbReference type="Proteomes" id="UP000298787">
    <property type="component" value="Chromosome 12"/>
</dbReference>
<dbReference type="Pfam" id="PF00001">
    <property type="entry name" value="7tm_1"/>
    <property type="match status" value="1"/>
</dbReference>
<dbReference type="InterPro" id="IPR000276">
    <property type="entry name" value="GPCR_Rhodpsn"/>
</dbReference>
<feature type="transmembrane region" description="Helical" evidence="5">
    <location>
        <begin position="84"/>
        <end position="106"/>
    </location>
</feature>
<feature type="transmembrane region" description="Helical" evidence="5">
    <location>
        <begin position="37"/>
        <end position="55"/>
    </location>
</feature>
<dbReference type="InterPro" id="IPR017452">
    <property type="entry name" value="GPCR_Rhodpsn_7TM"/>
</dbReference>
<dbReference type="AlphaFoldDB" id="A0A4U5UXH1"/>
<dbReference type="NCBIfam" id="TIGR01777">
    <property type="entry name" value="yfcH"/>
    <property type="match status" value="1"/>
</dbReference>
<dbReference type="PROSITE" id="PS50262">
    <property type="entry name" value="G_PROTEIN_RECEP_F1_2"/>
    <property type="match status" value="1"/>
</dbReference>
<dbReference type="EMBL" id="CM014089">
    <property type="protein sequence ID" value="TKS79451.1"/>
    <property type="molecule type" value="Genomic_DNA"/>
</dbReference>
<keyword evidence="3 5" id="KW-1133">Transmembrane helix</keyword>
<reference evidence="7 8" key="1">
    <citation type="submission" date="2019-01" db="EMBL/GenBank/DDBJ databases">
        <title>Genome Assembly of Collichthys lucidus.</title>
        <authorList>
            <person name="Cai M."/>
            <person name="Xiao S."/>
        </authorList>
    </citation>
    <scope>NUCLEOTIDE SEQUENCE [LARGE SCALE GENOMIC DNA]</scope>
    <source>
        <strain evidence="7">JT15FE1705JMU</strain>
        <tissue evidence="7">Muscle</tissue>
    </source>
</reference>
<proteinExistence type="predicted"/>
<organism evidence="7 8">
    <name type="scientific">Collichthys lucidus</name>
    <name type="common">Big head croaker</name>
    <name type="synonym">Sciaena lucida</name>
    <dbReference type="NCBI Taxonomy" id="240159"/>
    <lineage>
        <taxon>Eukaryota</taxon>
        <taxon>Metazoa</taxon>
        <taxon>Chordata</taxon>
        <taxon>Craniata</taxon>
        <taxon>Vertebrata</taxon>
        <taxon>Euteleostomi</taxon>
        <taxon>Actinopterygii</taxon>
        <taxon>Neopterygii</taxon>
        <taxon>Teleostei</taxon>
        <taxon>Neoteleostei</taxon>
        <taxon>Acanthomorphata</taxon>
        <taxon>Eupercaria</taxon>
        <taxon>Sciaenidae</taxon>
        <taxon>Collichthys</taxon>
    </lineage>
</organism>
<dbReference type="GO" id="GO:0004930">
    <property type="term" value="F:G protein-coupled receptor activity"/>
    <property type="evidence" value="ECO:0007669"/>
    <property type="project" value="InterPro"/>
</dbReference>
<evidence type="ECO:0000256" key="5">
    <source>
        <dbReference type="SAM" id="Phobius"/>
    </source>
</evidence>
<evidence type="ECO:0000259" key="6">
    <source>
        <dbReference type="PROSITE" id="PS50262"/>
    </source>
</evidence>
<dbReference type="Pfam" id="PF08338">
    <property type="entry name" value="DUF1731"/>
    <property type="match status" value="1"/>
</dbReference>
<accession>A0A4U5UXH1</accession>
<sequence>MYASIFLITLMSVHRLVAVVFPKKARVLTSKKVVRRVILGMWVLVLLISIPSLVFRDVDIDKNEYNKTRLVCAPKHTLPRHVRFQYALETVSGFILPYTVIITSYVLILRRLRQTKFRRAVRSEKLILAIVVMFGLFWLPYHVINMIQVAAEWYEDGSDMKETLDYITNSSRAVTSALAFISSCANPVLYTFAGKSYIRQNGFAFMARLFEGTSMDQTVTKKSRAGGGSGFVGRELTRLLTNKGHEVTVISRQPGPGKITWGELESSGLPACEGAVNLAGENLMNPFRWWNESYKKDLFSSRIDTTKTLARAIAASSQSSSLLGPGIGSCYKPSLTAQYTEDSEWTPFDLLSKLVNEWEASALLPEDVAKTTKQVVVRPGVVLGRDGGAMKQMLLPFWLGLGGTLGSGNQPFPWIHVSDLAGIIAHALEPPADTPSTSPQVFNGVAPALNTNYEFTKELGRVMRRPTIFPVPGFVVNTLLGAERGMVLTQGQKVVPESTQESGFQYKYLDLTSALKEIVGS</sequence>
<dbReference type="InterPro" id="IPR036291">
    <property type="entry name" value="NAD(P)-bd_dom_sf"/>
</dbReference>
<evidence type="ECO:0000256" key="1">
    <source>
        <dbReference type="ARBA" id="ARBA00004370"/>
    </source>
</evidence>
<evidence type="ECO:0000313" key="7">
    <source>
        <dbReference type="EMBL" id="TKS79451.1"/>
    </source>
</evidence>
<dbReference type="InterPro" id="IPR010099">
    <property type="entry name" value="SDR39U1"/>
</dbReference>
<dbReference type="InterPro" id="IPR013549">
    <property type="entry name" value="DUF1731"/>
</dbReference>
<feature type="transmembrane region" description="Helical" evidence="5">
    <location>
        <begin position="126"/>
        <end position="144"/>
    </location>
</feature>
<dbReference type="SUPFAM" id="SSF51735">
    <property type="entry name" value="NAD(P)-binding Rossmann-fold domains"/>
    <property type="match status" value="1"/>
</dbReference>
<dbReference type="STRING" id="240159.A0A4U5UXH1"/>
<protein>
    <submittedName>
        <fullName evidence="7">Epimerase family protein SDR39U1</fullName>
    </submittedName>
</protein>
<evidence type="ECO:0000256" key="2">
    <source>
        <dbReference type="ARBA" id="ARBA00022692"/>
    </source>
</evidence>
<evidence type="ECO:0000313" key="8">
    <source>
        <dbReference type="Proteomes" id="UP000298787"/>
    </source>
</evidence>
<name>A0A4U5UXH1_COLLU</name>
<dbReference type="Pfam" id="PF01370">
    <property type="entry name" value="Epimerase"/>
    <property type="match status" value="1"/>
</dbReference>
<keyword evidence="8" id="KW-1185">Reference proteome</keyword>
<dbReference type="GO" id="GO:0016020">
    <property type="term" value="C:membrane"/>
    <property type="evidence" value="ECO:0007669"/>
    <property type="project" value="UniProtKB-SubCell"/>
</dbReference>
<keyword evidence="4 5" id="KW-0472">Membrane</keyword>
<dbReference type="PRINTS" id="PR00237">
    <property type="entry name" value="GPCRRHODOPSN"/>
</dbReference>
<dbReference type="PANTHER" id="PTHR11092:SF0">
    <property type="entry name" value="EPIMERASE FAMILY PROTEIN SDR39U1"/>
    <property type="match status" value="1"/>
</dbReference>
<gene>
    <name evidence="7" type="ORF">D9C73_014319</name>
</gene>
<evidence type="ECO:0000256" key="4">
    <source>
        <dbReference type="ARBA" id="ARBA00023136"/>
    </source>
</evidence>
<feature type="transmembrane region" description="Helical" evidence="5">
    <location>
        <begin position="6"/>
        <end position="25"/>
    </location>
</feature>
<dbReference type="Gene3D" id="1.20.1070.10">
    <property type="entry name" value="Rhodopsin 7-helix transmembrane proteins"/>
    <property type="match status" value="1"/>
</dbReference>